<evidence type="ECO:0000313" key="1">
    <source>
        <dbReference type="EMBL" id="MEQ2429085.1"/>
    </source>
</evidence>
<accession>A0ABV1DFD8</accession>
<dbReference type="EMBL" id="JBBMFM010000268">
    <property type="protein sequence ID" value="MEQ2429085.1"/>
    <property type="molecule type" value="Genomic_DNA"/>
</dbReference>
<evidence type="ECO:0000313" key="2">
    <source>
        <dbReference type="Proteomes" id="UP001454086"/>
    </source>
</evidence>
<sequence>MNGIYSCIIAVSMYSKIPMPAVEWTEERMRHVMCFFPFV</sequence>
<organism evidence="1 2">
    <name type="scientific">Enterocloster hominis</name>
    <name type="common">ex Hitch et al. 2024</name>
    <dbReference type="NCBI Taxonomy" id="1917870"/>
    <lineage>
        <taxon>Bacteria</taxon>
        <taxon>Bacillati</taxon>
        <taxon>Bacillota</taxon>
        <taxon>Clostridia</taxon>
        <taxon>Lachnospirales</taxon>
        <taxon>Lachnospiraceae</taxon>
        <taxon>Enterocloster</taxon>
    </lineage>
</organism>
<name>A0ABV1DFD8_9FIRM</name>
<proteinExistence type="predicted"/>
<keyword evidence="2" id="KW-1185">Reference proteome</keyword>
<gene>
    <name evidence="1" type="ORF">WMQ36_29405</name>
</gene>
<comment type="caution">
    <text evidence="1">The sequence shown here is derived from an EMBL/GenBank/DDBJ whole genome shotgun (WGS) entry which is preliminary data.</text>
</comment>
<dbReference type="Proteomes" id="UP001454086">
    <property type="component" value="Unassembled WGS sequence"/>
</dbReference>
<reference evidence="1 2" key="1">
    <citation type="submission" date="2024-03" db="EMBL/GenBank/DDBJ databases">
        <title>Human intestinal bacterial collection.</title>
        <authorList>
            <person name="Pauvert C."/>
            <person name="Hitch T.C.A."/>
            <person name="Clavel T."/>
        </authorList>
    </citation>
    <scope>NUCLEOTIDE SEQUENCE [LARGE SCALE GENOMIC DNA]</scope>
    <source>
        <strain evidence="1 2">CLA-SR-H021</strain>
    </source>
</reference>
<protein>
    <submittedName>
        <fullName evidence="1">Adenosylcobinamide-GDP ribazoletransferase</fullName>
    </submittedName>
</protein>
<feature type="non-terminal residue" evidence="1">
    <location>
        <position position="39"/>
    </location>
</feature>